<protein>
    <submittedName>
        <fullName evidence="2">Uncharacterized protein</fullName>
    </submittedName>
</protein>
<evidence type="ECO:0000313" key="3">
    <source>
        <dbReference type="Proteomes" id="UP000002669"/>
    </source>
</evidence>
<reference evidence="3" key="1">
    <citation type="journal article" date="2012" name="MBio">
        <title>Comparative genome analysis of Trichophyton rubrum and related dermatophytes reveals candidate genes involved in infection.</title>
        <authorList>
            <person name="Martinez D.A."/>
            <person name="Oliver B.G."/>
            <person name="Graeser Y."/>
            <person name="Goldberg J.M."/>
            <person name="Li W."/>
            <person name="Martinez-Rossi N.M."/>
            <person name="Monod M."/>
            <person name="Shelest E."/>
            <person name="Barton R.C."/>
            <person name="Birch E."/>
            <person name="Brakhage A.A."/>
            <person name="Chen Z."/>
            <person name="Gurr S.J."/>
            <person name="Heiman D."/>
            <person name="Heitman J."/>
            <person name="Kosti I."/>
            <person name="Rossi A."/>
            <person name="Saif S."/>
            <person name="Samalova M."/>
            <person name="Saunders C.W."/>
            <person name="Shea T."/>
            <person name="Summerbell R.C."/>
            <person name="Xu J."/>
            <person name="Young S."/>
            <person name="Zeng Q."/>
            <person name="Birren B.W."/>
            <person name="Cuomo C.A."/>
            <person name="White T.C."/>
        </authorList>
    </citation>
    <scope>NUCLEOTIDE SEQUENCE [LARGE SCALE GENOMIC DNA]</scope>
    <source>
        <strain evidence="3">ATCC MYA-4604 / CBS 118893</strain>
    </source>
</reference>
<name>E5R1F4_ARTGP</name>
<dbReference type="Proteomes" id="UP000002669">
    <property type="component" value="Unassembled WGS sequence"/>
</dbReference>
<gene>
    <name evidence="2" type="ORF">MGYG_00744</name>
</gene>
<dbReference type="HOGENOM" id="CLU_1179959_0_0_1"/>
<keyword evidence="3" id="KW-1185">Reference proteome</keyword>
<sequence length="235" mass="27125">MKQRKVSRDNIPSRIFYIEPKRRAVWLPKQTKSPHKYFPGGISTNDDDENPEEYHQQNLDGPRFKSKFNQMVNYPTGGPPPRRTSLQTVAPSPFLSLRQTAEDISSQSGDEDTIWRRNTQLQSVVECQLTKVIVPPEGHILYHSLVNGFISVPNACVNAEEDITQTLQYTTKKEDVYFELRRRKSEIRAIIASHCGEEEYPGNTEEKLRTEATTHIWVSEKCPDIPLRKLYGFVF</sequence>
<dbReference type="GeneID" id="10031977"/>
<dbReference type="AlphaFoldDB" id="E5R1F4"/>
<dbReference type="InParanoid" id="E5R1F4"/>
<accession>E5R1F4</accession>
<organism evidence="3">
    <name type="scientific">Arthroderma gypseum (strain ATCC MYA-4604 / CBS 118893)</name>
    <name type="common">Microsporum gypseum</name>
    <dbReference type="NCBI Taxonomy" id="535722"/>
    <lineage>
        <taxon>Eukaryota</taxon>
        <taxon>Fungi</taxon>
        <taxon>Dikarya</taxon>
        <taxon>Ascomycota</taxon>
        <taxon>Pezizomycotina</taxon>
        <taxon>Eurotiomycetes</taxon>
        <taxon>Eurotiomycetidae</taxon>
        <taxon>Onygenales</taxon>
        <taxon>Arthrodermataceae</taxon>
        <taxon>Nannizzia</taxon>
    </lineage>
</organism>
<dbReference type="eggNOG" id="ENOG502RV4P">
    <property type="taxonomic scope" value="Eukaryota"/>
</dbReference>
<evidence type="ECO:0000313" key="2">
    <source>
        <dbReference type="EMBL" id="EFQ97705.1"/>
    </source>
</evidence>
<evidence type="ECO:0000256" key="1">
    <source>
        <dbReference type="SAM" id="MobiDB-lite"/>
    </source>
</evidence>
<dbReference type="EMBL" id="DS989822">
    <property type="protein sequence ID" value="EFQ97705.1"/>
    <property type="molecule type" value="Genomic_DNA"/>
</dbReference>
<proteinExistence type="predicted"/>
<feature type="region of interest" description="Disordered" evidence="1">
    <location>
        <begin position="30"/>
        <end position="62"/>
    </location>
</feature>
<dbReference type="OrthoDB" id="4170607at2759"/>
<dbReference type="VEuPathDB" id="FungiDB:MGYG_00744"/>
<dbReference type="RefSeq" id="XP_003176657.1">
    <property type="nucleotide sequence ID" value="XM_003176609.1"/>
</dbReference>
<dbReference type="STRING" id="535722.E5R1F4"/>